<dbReference type="Gene3D" id="3.40.50.300">
    <property type="entry name" value="P-loop containing nucleotide triphosphate hydrolases"/>
    <property type="match status" value="1"/>
</dbReference>
<dbReference type="InterPro" id="IPR027417">
    <property type="entry name" value="P-loop_NTPase"/>
</dbReference>
<dbReference type="PANTHER" id="PTHR16305">
    <property type="entry name" value="TESTICULAR SOLUBLE ADENYLYL CYCLASE"/>
    <property type="match status" value="1"/>
</dbReference>
<sequence>MTGLLSQAVIGRHDELAVLRRGLESAADGRGETIVVAGEPGVGKTRLLREVRRWCSLRGGTALIGRGVQTTTPVAFRPLVEALLAADRAGARWDDPDVAPFLGVLAQLVPSLPVGGAIPAGPSMPSLLHVAEGLLRVLRTCSRGGPGVLLLDDMHWADPETRGVLEYLADHVPEEPVLVVVGSRPDRSLDAVVTLMSLVDRRSARLLQLSRLTADQVLEMTRHCLGDSAVPPAVQQLVQERADGLPFFVEELLAGLANDGVLVPADGAWHVRGDLRHGVPDTVAESVRRRCASLSQRDRQLLLDAALLGRQIDTALLAEVLDVEVTEIHGALRPAADLGLVEFGPVGARFRHALTRDALLAGMPGPERGLRARQVWASLRAARPTPSDELAEVTAELAVTAGHFQAAAELLLRVGRGALQQGALSSAEAALRRALALAEGTPLELPLMRELVMTLAAAGRADEIFPIGEELLARLDGQGSDPDGTERGEVHLALARSAVAATEWALATAHLDRVVGGEAHAVSAQVDTLRALVAIGEYRLDDATALAAAAVEASSAVEDADLHCEALLVHGRCLRARDLEAAGRIFERAKDVAHEAGLAHREARALAEWGFVEAYRRGGEAQLEVARRLAASCGAPETEAFAELALGAVAWWREAPETGLAHTATAERLGRRYRLGQLVPAALVTGAALHALRGDRAAMDAALAKALPLAGGQTTEMVALHAHCLAACALAEGDLATAAAELTAAVEMLHPARPAVIPPLVALDPLVRSVRGADAGEFGADLRTYNFHRDGQVTALLDAADAVLLGRAGEAEAATATIEAVRQKLGSNGFLHAVVSWLVASAAAEDGWGRPVVWLTDALESFETRGLRGAADACRTALRHLGRRVPRGADEFSPREQEVLALVSEGLPNREIGQRLFLSSRTVEKHVERLLAKTGTANRAQLATYALRQARGAGIAAGPSSLP</sequence>
<evidence type="ECO:0000256" key="1">
    <source>
        <dbReference type="ARBA" id="ARBA00022741"/>
    </source>
</evidence>
<dbReference type="Pfam" id="PF13191">
    <property type="entry name" value="AAA_16"/>
    <property type="match status" value="1"/>
</dbReference>
<dbReference type="RefSeq" id="WP_379568434.1">
    <property type="nucleotide sequence ID" value="NZ_JBHSQK010000059.1"/>
</dbReference>
<reference evidence="5" key="1">
    <citation type="journal article" date="2019" name="Int. J. Syst. Evol. Microbiol.">
        <title>The Global Catalogue of Microorganisms (GCM) 10K type strain sequencing project: providing services to taxonomists for standard genome sequencing and annotation.</title>
        <authorList>
            <consortium name="The Broad Institute Genomics Platform"/>
            <consortium name="The Broad Institute Genome Sequencing Center for Infectious Disease"/>
            <person name="Wu L."/>
            <person name="Ma J."/>
        </authorList>
    </citation>
    <scope>NUCLEOTIDE SEQUENCE [LARGE SCALE GENOMIC DNA]</scope>
    <source>
        <strain evidence="5">CGMCC 4.7397</strain>
    </source>
</reference>
<comment type="caution">
    <text evidence="4">The sequence shown here is derived from an EMBL/GenBank/DDBJ whole genome shotgun (WGS) entry which is preliminary data.</text>
</comment>
<dbReference type="SUPFAM" id="SSF52540">
    <property type="entry name" value="P-loop containing nucleoside triphosphate hydrolases"/>
    <property type="match status" value="1"/>
</dbReference>
<dbReference type="InterPro" id="IPR041664">
    <property type="entry name" value="AAA_16"/>
</dbReference>
<dbReference type="PRINTS" id="PR00038">
    <property type="entry name" value="HTHLUXR"/>
</dbReference>
<keyword evidence="1" id="KW-0547">Nucleotide-binding</keyword>
<dbReference type="Pfam" id="PF00196">
    <property type="entry name" value="GerE"/>
    <property type="match status" value="1"/>
</dbReference>
<gene>
    <name evidence="4" type="ORF">ACFQH9_22010</name>
</gene>
<dbReference type="PROSITE" id="PS00622">
    <property type="entry name" value="HTH_LUXR_1"/>
    <property type="match status" value="1"/>
</dbReference>
<organism evidence="4 5">
    <name type="scientific">Pseudonocardia lutea</name>
    <dbReference type="NCBI Taxonomy" id="2172015"/>
    <lineage>
        <taxon>Bacteria</taxon>
        <taxon>Bacillati</taxon>
        <taxon>Actinomycetota</taxon>
        <taxon>Actinomycetes</taxon>
        <taxon>Pseudonocardiales</taxon>
        <taxon>Pseudonocardiaceae</taxon>
        <taxon>Pseudonocardia</taxon>
    </lineage>
</organism>
<feature type="domain" description="HTH luxR-type" evidence="3">
    <location>
        <begin position="885"/>
        <end position="950"/>
    </location>
</feature>
<dbReference type="EMBL" id="JBHSQK010000059">
    <property type="protein sequence ID" value="MFC5950945.1"/>
    <property type="molecule type" value="Genomic_DNA"/>
</dbReference>
<evidence type="ECO:0000256" key="2">
    <source>
        <dbReference type="ARBA" id="ARBA00022840"/>
    </source>
</evidence>
<proteinExistence type="predicted"/>
<dbReference type="InterPro" id="IPR016032">
    <property type="entry name" value="Sig_transdc_resp-reg_C-effctor"/>
</dbReference>
<evidence type="ECO:0000259" key="3">
    <source>
        <dbReference type="PROSITE" id="PS50043"/>
    </source>
</evidence>
<dbReference type="CDD" id="cd06170">
    <property type="entry name" value="LuxR_C_like"/>
    <property type="match status" value="1"/>
</dbReference>
<evidence type="ECO:0000313" key="4">
    <source>
        <dbReference type="EMBL" id="MFC5950945.1"/>
    </source>
</evidence>
<protein>
    <submittedName>
        <fullName evidence="4">AAA family ATPase</fullName>
    </submittedName>
</protein>
<name>A0ABW1ICI0_9PSEU</name>
<evidence type="ECO:0000313" key="5">
    <source>
        <dbReference type="Proteomes" id="UP001596119"/>
    </source>
</evidence>
<dbReference type="Proteomes" id="UP001596119">
    <property type="component" value="Unassembled WGS sequence"/>
</dbReference>
<dbReference type="InterPro" id="IPR000792">
    <property type="entry name" value="Tscrpt_reg_LuxR_C"/>
</dbReference>
<dbReference type="SUPFAM" id="SSF46894">
    <property type="entry name" value="C-terminal effector domain of the bipartite response regulators"/>
    <property type="match status" value="1"/>
</dbReference>
<keyword evidence="5" id="KW-1185">Reference proteome</keyword>
<dbReference type="PROSITE" id="PS50043">
    <property type="entry name" value="HTH_LUXR_2"/>
    <property type="match status" value="1"/>
</dbReference>
<dbReference type="Gene3D" id="1.10.10.10">
    <property type="entry name" value="Winged helix-like DNA-binding domain superfamily/Winged helix DNA-binding domain"/>
    <property type="match status" value="1"/>
</dbReference>
<dbReference type="PANTHER" id="PTHR16305:SF35">
    <property type="entry name" value="TRANSCRIPTIONAL ACTIVATOR DOMAIN"/>
    <property type="match status" value="1"/>
</dbReference>
<keyword evidence="2" id="KW-0067">ATP-binding</keyword>
<accession>A0ABW1ICI0</accession>
<dbReference type="SMART" id="SM00421">
    <property type="entry name" value="HTH_LUXR"/>
    <property type="match status" value="1"/>
</dbReference>
<dbReference type="InterPro" id="IPR036388">
    <property type="entry name" value="WH-like_DNA-bd_sf"/>
</dbReference>